<dbReference type="PANTHER" id="PTHR31111:SF136">
    <property type="entry name" value="F-BOX ASSOCIATED DOMAIN-CONTAINING PROTEIN"/>
    <property type="match status" value="1"/>
</dbReference>
<keyword evidence="3" id="KW-1185">Reference proteome</keyword>
<evidence type="ECO:0000313" key="3">
    <source>
        <dbReference type="Proteomes" id="UP000594263"/>
    </source>
</evidence>
<dbReference type="EnsemblPlants" id="Kaladp0091s0056.1.v1.1">
    <property type="protein sequence ID" value="Kaladp0091s0056.1.v1.1"/>
    <property type="gene ID" value="Kaladp0091s0056.v1.1"/>
</dbReference>
<protein>
    <recommendedName>
        <fullName evidence="1">F-box domain-containing protein</fullName>
    </recommendedName>
</protein>
<dbReference type="CDD" id="cd22157">
    <property type="entry name" value="F-box_AtFBW1-like"/>
    <property type="match status" value="1"/>
</dbReference>
<evidence type="ECO:0000313" key="2">
    <source>
        <dbReference type="EnsemblPlants" id="Kaladp0091s0056.1.v1.1"/>
    </source>
</evidence>
<name>A0A7N0UXY2_KALFE</name>
<dbReference type="SUPFAM" id="SSF81383">
    <property type="entry name" value="F-box domain"/>
    <property type="match status" value="1"/>
</dbReference>
<organism evidence="2 3">
    <name type="scientific">Kalanchoe fedtschenkoi</name>
    <name type="common">Lavender scallops</name>
    <name type="synonym">South American air plant</name>
    <dbReference type="NCBI Taxonomy" id="63787"/>
    <lineage>
        <taxon>Eukaryota</taxon>
        <taxon>Viridiplantae</taxon>
        <taxon>Streptophyta</taxon>
        <taxon>Embryophyta</taxon>
        <taxon>Tracheophyta</taxon>
        <taxon>Spermatophyta</taxon>
        <taxon>Magnoliopsida</taxon>
        <taxon>eudicotyledons</taxon>
        <taxon>Gunneridae</taxon>
        <taxon>Pentapetalae</taxon>
        <taxon>Saxifragales</taxon>
        <taxon>Crassulaceae</taxon>
        <taxon>Kalanchoe</taxon>
    </lineage>
</organism>
<feature type="domain" description="F-box" evidence="1">
    <location>
        <begin position="14"/>
        <end position="54"/>
    </location>
</feature>
<evidence type="ECO:0000259" key="1">
    <source>
        <dbReference type="SMART" id="SM00256"/>
    </source>
</evidence>
<dbReference type="InterPro" id="IPR001810">
    <property type="entry name" value="F-box_dom"/>
</dbReference>
<dbReference type="InterPro" id="IPR036047">
    <property type="entry name" value="F-box-like_dom_sf"/>
</dbReference>
<dbReference type="Proteomes" id="UP000594263">
    <property type="component" value="Unplaced"/>
</dbReference>
<accession>A0A7N0UXY2</accession>
<proteinExistence type="predicted"/>
<sequence>MERMMPRKMLTPLLPDDIMVDILSRLPVRSLAWSRCISKCWKSLFQSIRFIELHMHRGYDTEDRLRLLFSPYPPRLVHQVRRYQYEFETHGRRYKVARDICDETLPGFEVRPLGLKFGLGFGYDSAADDYKIVRHWTFEDEVDGFAHVDFLSVGSHTLRRFQERIRGELESVYGLYKSKAEAEYCILRFNLGTEKLDEIAVQIPDKTDADGEVLISQDWDLRVLDERLHVVVGYELGPLRGRSWRNMVWTWTSWTSPFLPMSATYRQGNMVAKVEGRGAGSSSRNHQRQQQCGGVACDGRELKQQQMQYWCVVNKGKSSKFKKSKSTVGKEEDGVSAAILWLACIACAP</sequence>
<dbReference type="SMART" id="SM00256">
    <property type="entry name" value="FBOX"/>
    <property type="match status" value="1"/>
</dbReference>
<dbReference type="Pfam" id="PF00646">
    <property type="entry name" value="F-box"/>
    <property type="match status" value="1"/>
</dbReference>
<reference evidence="2" key="1">
    <citation type="submission" date="2021-01" db="UniProtKB">
        <authorList>
            <consortium name="EnsemblPlants"/>
        </authorList>
    </citation>
    <scope>IDENTIFICATION</scope>
</reference>
<dbReference type="PANTHER" id="PTHR31111">
    <property type="entry name" value="BNAA05G37150D PROTEIN-RELATED"/>
    <property type="match status" value="1"/>
</dbReference>
<dbReference type="Gramene" id="Kaladp0091s0056.1.v1.1">
    <property type="protein sequence ID" value="Kaladp0091s0056.1.v1.1"/>
    <property type="gene ID" value="Kaladp0091s0056.v1.1"/>
</dbReference>
<dbReference type="Gene3D" id="1.20.1280.50">
    <property type="match status" value="1"/>
</dbReference>
<dbReference type="AlphaFoldDB" id="A0A7N0UXY2"/>